<dbReference type="Proteomes" id="UP001142055">
    <property type="component" value="Chromosome 1"/>
</dbReference>
<organism evidence="1 2">
    <name type="scientific">Blomia tropicalis</name>
    <name type="common">Mite</name>
    <dbReference type="NCBI Taxonomy" id="40697"/>
    <lineage>
        <taxon>Eukaryota</taxon>
        <taxon>Metazoa</taxon>
        <taxon>Ecdysozoa</taxon>
        <taxon>Arthropoda</taxon>
        <taxon>Chelicerata</taxon>
        <taxon>Arachnida</taxon>
        <taxon>Acari</taxon>
        <taxon>Acariformes</taxon>
        <taxon>Sarcoptiformes</taxon>
        <taxon>Astigmata</taxon>
        <taxon>Glycyphagoidea</taxon>
        <taxon>Echimyopodidae</taxon>
        <taxon>Blomia</taxon>
    </lineage>
</organism>
<accession>A0A9Q0M8E6</accession>
<evidence type="ECO:0000313" key="1">
    <source>
        <dbReference type="EMBL" id="KAJ6221703.1"/>
    </source>
</evidence>
<feature type="non-terminal residue" evidence="1">
    <location>
        <position position="1"/>
    </location>
</feature>
<protein>
    <submittedName>
        <fullName evidence="1">Uncharacterized protein</fullName>
    </submittedName>
</protein>
<proteinExistence type="predicted"/>
<gene>
    <name evidence="1" type="ORF">RDWZM_000248</name>
</gene>
<dbReference type="AlphaFoldDB" id="A0A9Q0M8E6"/>
<name>A0A9Q0M8E6_BLOTA</name>
<evidence type="ECO:0000313" key="2">
    <source>
        <dbReference type="Proteomes" id="UP001142055"/>
    </source>
</evidence>
<keyword evidence="2" id="KW-1185">Reference proteome</keyword>
<reference evidence="1" key="1">
    <citation type="submission" date="2022-12" db="EMBL/GenBank/DDBJ databases">
        <title>Genome assemblies of Blomia tropicalis.</title>
        <authorList>
            <person name="Cui Y."/>
        </authorList>
    </citation>
    <scope>NUCLEOTIDE SEQUENCE</scope>
    <source>
        <tissue evidence="1">Adult mites</tissue>
    </source>
</reference>
<comment type="caution">
    <text evidence="1">The sequence shown here is derived from an EMBL/GenBank/DDBJ whole genome shotgun (WGS) entry which is preliminary data.</text>
</comment>
<sequence>LIILDDDDDVCHFKLDLNFNGQSLNDEHVHIHIYTNGTNKRVGKSKMTSHQNENIYKMNHIITHGTETT</sequence>
<dbReference type="EMBL" id="JAPWDV010000001">
    <property type="protein sequence ID" value="KAJ6221703.1"/>
    <property type="molecule type" value="Genomic_DNA"/>
</dbReference>